<organism evidence="7 8">
    <name type="scientific">Albidovulum litorale</name>
    <dbReference type="NCBI Taxonomy" id="2984134"/>
    <lineage>
        <taxon>Bacteria</taxon>
        <taxon>Pseudomonadati</taxon>
        <taxon>Pseudomonadota</taxon>
        <taxon>Alphaproteobacteria</taxon>
        <taxon>Rhodobacterales</taxon>
        <taxon>Paracoccaceae</taxon>
        <taxon>Albidovulum</taxon>
    </lineage>
</organism>
<dbReference type="Proteomes" id="UP001652564">
    <property type="component" value="Unassembled WGS sequence"/>
</dbReference>
<sequence>MTGLPALVTDLVMETLRSPREAARRIIALDPPMEARWIGLLLVSVLALLETRLGGLVLPLDDQPPIFALAADPVLGVPFQVLSQLVIATAIAWIGRIFGGTGSFADALLLIVWLEFMLVLAQAVQLVALVLVPPVGMLIAFVAIGLLIWLLVQFTAALHGFTNLALVVLGMVVSFLVIITILSMVLIMFGVAPPVEKG</sequence>
<keyword evidence="3 5" id="KW-1133">Transmembrane helix</keyword>
<feature type="transmembrane region" description="Helical" evidence="5">
    <location>
        <begin position="37"/>
        <end position="57"/>
    </location>
</feature>
<feature type="transmembrane region" description="Helical" evidence="5">
    <location>
        <begin position="135"/>
        <end position="152"/>
    </location>
</feature>
<keyword evidence="8" id="KW-1185">Reference proteome</keyword>
<feature type="transmembrane region" description="Helical" evidence="5">
    <location>
        <begin position="77"/>
        <end position="95"/>
    </location>
</feature>
<evidence type="ECO:0000256" key="1">
    <source>
        <dbReference type="ARBA" id="ARBA00004141"/>
    </source>
</evidence>
<evidence type="ECO:0000256" key="5">
    <source>
        <dbReference type="SAM" id="Phobius"/>
    </source>
</evidence>
<evidence type="ECO:0000313" key="8">
    <source>
        <dbReference type="Proteomes" id="UP001652564"/>
    </source>
</evidence>
<keyword evidence="4 5" id="KW-0472">Membrane</keyword>
<dbReference type="InterPro" id="IPR006977">
    <property type="entry name" value="Yip1_dom"/>
</dbReference>
<proteinExistence type="predicted"/>
<feature type="transmembrane region" description="Helical" evidence="5">
    <location>
        <begin position="107"/>
        <end position="129"/>
    </location>
</feature>
<feature type="transmembrane region" description="Helical" evidence="5">
    <location>
        <begin position="164"/>
        <end position="192"/>
    </location>
</feature>
<reference evidence="7 8" key="1">
    <citation type="submission" date="2022-10" db="EMBL/GenBank/DDBJ databases">
        <title>Defluviimonas sp. nov., isolated from ocean surface sediments.</title>
        <authorList>
            <person name="He W."/>
            <person name="Wang L."/>
            <person name="Zhang D.-F."/>
        </authorList>
    </citation>
    <scope>NUCLEOTIDE SEQUENCE [LARGE SCALE GENOMIC DNA]</scope>
    <source>
        <strain evidence="7 8">WL0050</strain>
    </source>
</reference>
<evidence type="ECO:0000256" key="2">
    <source>
        <dbReference type="ARBA" id="ARBA00022692"/>
    </source>
</evidence>
<comment type="caution">
    <text evidence="7">The sequence shown here is derived from an EMBL/GenBank/DDBJ whole genome shotgun (WGS) entry which is preliminary data.</text>
</comment>
<evidence type="ECO:0000313" key="7">
    <source>
        <dbReference type="EMBL" id="MCV2873076.1"/>
    </source>
</evidence>
<dbReference type="RefSeq" id="WP_263740291.1">
    <property type="nucleotide sequence ID" value="NZ_JAOWKZ010000003.1"/>
</dbReference>
<feature type="domain" description="Yip1" evidence="6">
    <location>
        <begin position="14"/>
        <end position="182"/>
    </location>
</feature>
<keyword evidence="2 5" id="KW-0812">Transmembrane</keyword>
<evidence type="ECO:0000256" key="3">
    <source>
        <dbReference type="ARBA" id="ARBA00022989"/>
    </source>
</evidence>
<dbReference type="EMBL" id="JAOWKZ010000003">
    <property type="protein sequence ID" value="MCV2873076.1"/>
    <property type="molecule type" value="Genomic_DNA"/>
</dbReference>
<protein>
    <submittedName>
        <fullName evidence="7">YIP1 family protein</fullName>
    </submittedName>
</protein>
<dbReference type="Pfam" id="PF04893">
    <property type="entry name" value="Yip1"/>
    <property type="match status" value="1"/>
</dbReference>
<comment type="subcellular location">
    <subcellularLocation>
        <location evidence="1">Membrane</location>
        <topology evidence="1">Multi-pass membrane protein</topology>
    </subcellularLocation>
</comment>
<evidence type="ECO:0000256" key="4">
    <source>
        <dbReference type="ARBA" id="ARBA00023136"/>
    </source>
</evidence>
<gene>
    <name evidence="7" type="ORF">OEZ71_12305</name>
</gene>
<evidence type="ECO:0000259" key="6">
    <source>
        <dbReference type="Pfam" id="PF04893"/>
    </source>
</evidence>
<name>A0ABT2ZQQ8_9RHOB</name>
<accession>A0ABT2ZQQ8</accession>